<sequence length="134" mass="15306">MQVLSYDDDFLPRVSIETQDKNQHGRGRHHRRASSCCGVPISPNLLRIEDVEVARLTTVAELKKAVEGVFAYMPREGDGKISWSHVWLHFCLCYDGWKLLTDSEPISNYGISDGDQVRIMHIVFFLLSLVPYVL</sequence>
<dbReference type="OrthoDB" id="72819at2759"/>
<dbReference type="EMBL" id="QEFC01004611">
    <property type="protein sequence ID" value="KAE9445033.1"/>
    <property type="molecule type" value="Genomic_DNA"/>
</dbReference>
<comment type="caution">
    <text evidence="2">The sequence shown here is derived from an EMBL/GenBank/DDBJ whole genome shotgun (WGS) entry which is preliminary data.</text>
</comment>
<feature type="non-terminal residue" evidence="2">
    <location>
        <position position="1"/>
    </location>
</feature>
<dbReference type="PANTHER" id="PTHR14942:SF9">
    <property type="entry name" value="OS02G0188500 PROTEIN"/>
    <property type="match status" value="1"/>
</dbReference>
<reference evidence="2" key="1">
    <citation type="journal article" date="2019" name="Genome Biol. Evol.">
        <title>The Rhododendron genome and chromosomal organization provide insight into shared whole-genome duplications across the heath family (Ericaceae).</title>
        <authorList>
            <person name="Soza V.L."/>
            <person name="Lindsley D."/>
            <person name="Waalkes A."/>
            <person name="Ramage E."/>
            <person name="Patwardhan R.P."/>
            <person name="Burton J.N."/>
            <person name="Adey A."/>
            <person name="Kumar A."/>
            <person name="Qiu R."/>
            <person name="Shendure J."/>
            <person name="Hall B."/>
        </authorList>
    </citation>
    <scope>NUCLEOTIDE SEQUENCE</scope>
    <source>
        <strain evidence="2">RSF 1966-606</strain>
    </source>
</reference>
<dbReference type="GO" id="GO:0000398">
    <property type="term" value="P:mRNA splicing, via spliceosome"/>
    <property type="evidence" value="ECO:0007669"/>
    <property type="project" value="InterPro"/>
</dbReference>
<dbReference type="PANTHER" id="PTHR14942">
    <property type="entry name" value="U11/U12 SMALL NUCLEAR RIBONUCLEOPROTEIN 25 KDA PROTEIN"/>
    <property type="match status" value="1"/>
</dbReference>
<feature type="domain" description="SNRNP25 ubiquitin-like" evidence="1">
    <location>
        <begin position="50"/>
        <end position="119"/>
    </location>
</feature>
<protein>
    <recommendedName>
        <fullName evidence="1">SNRNP25 ubiquitin-like domain-containing protein</fullName>
    </recommendedName>
</protein>
<dbReference type="AlphaFoldDB" id="A0A6A4K896"/>
<accession>A0A6A4K896</accession>
<dbReference type="CDD" id="cd17058">
    <property type="entry name" value="Ubl_SNRNP25"/>
    <property type="match status" value="1"/>
</dbReference>
<organism evidence="2">
    <name type="scientific">Rhododendron williamsianum</name>
    <dbReference type="NCBI Taxonomy" id="262921"/>
    <lineage>
        <taxon>Eukaryota</taxon>
        <taxon>Viridiplantae</taxon>
        <taxon>Streptophyta</taxon>
        <taxon>Embryophyta</taxon>
        <taxon>Tracheophyta</taxon>
        <taxon>Spermatophyta</taxon>
        <taxon>Magnoliopsida</taxon>
        <taxon>eudicotyledons</taxon>
        <taxon>Gunneridae</taxon>
        <taxon>Pentapetalae</taxon>
        <taxon>asterids</taxon>
        <taxon>Ericales</taxon>
        <taxon>Ericaceae</taxon>
        <taxon>Ericoideae</taxon>
        <taxon>Rhodoreae</taxon>
        <taxon>Rhododendron</taxon>
    </lineage>
</organism>
<proteinExistence type="predicted"/>
<evidence type="ECO:0000313" key="2">
    <source>
        <dbReference type="EMBL" id="KAE9445033.1"/>
    </source>
</evidence>
<name>A0A6A4K896_9ERIC</name>
<dbReference type="InterPro" id="IPR040610">
    <property type="entry name" value="SNRNP25_ubiquitin"/>
</dbReference>
<gene>
    <name evidence="2" type="ORF">C3L33_23069</name>
</gene>
<dbReference type="Pfam" id="PF18036">
    <property type="entry name" value="Ubiquitin_4"/>
    <property type="match status" value="1"/>
</dbReference>
<evidence type="ECO:0000259" key="1">
    <source>
        <dbReference type="Pfam" id="PF18036"/>
    </source>
</evidence>
<dbReference type="Gene3D" id="3.10.20.90">
    <property type="entry name" value="Phosphatidylinositol 3-kinase Catalytic Subunit, Chain A, domain 1"/>
    <property type="match status" value="1"/>
</dbReference>
<dbReference type="InterPro" id="IPR039690">
    <property type="entry name" value="SNRNP25"/>
</dbReference>
<dbReference type="InterPro" id="IPR029071">
    <property type="entry name" value="Ubiquitin-like_domsf"/>
</dbReference>
<dbReference type="SUPFAM" id="SSF54236">
    <property type="entry name" value="Ubiquitin-like"/>
    <property type="match status" value="1"/>
</dbReference>